<comment type="caution">
    <text evidence="5">The sequence shown here is derived from an EMBL/GenBank/DDBJ whole genome shotgun (WGS) entry which is preliminary data.</text>
</comment>
<evidence type="ECO:0000256" key="4">
    <source>
        <dbReference type="RuleBase" id="RU363013"/>
    </source>
</evidence>
<dbReference type="Proteomes" id="UP000038010">
    <property type="component" value="Unassembled WGS sequence"/>
</dbReference>
<accession>A0A0N0NQT3</accession>
<dbReference type="EC" id="5.3.1.1" evidence="4"/>
<dbReference type="SUPFAM" id="SSF51351">
    <property type="entry name" value="Triosephosphate isomerase (TIM)"/>
    <property type="match status" value="1"/>
</dbReference>
<comment type="similarity">
    <text evidence="1 4">Belongs to the triosephosphate isomerase family.</text>
</comment>
<dbReference type="GO" id="GO:0019563">
    <property type="term" value="P:glycerol catabolic process"/>
    <property type="evidence" value="ECO:0007669"/>
    <property type="project" value="TreeGrafter"/>
</dbReference>
<dbReference type="GO" id="GO:0004807">
    <property type="term" value="F:triose-phosphate isomerase activity"/>
    <property type="evidence" value="ECO:0007669"/>
    <property type="project" value="UniProtKB-EC"/>
</dbReference>
<dbReference type="AlphaFoldDB" id="A0A0N0NQT3"/>
<evidence type="ECO:0000256" key="1">
    <source>
        <dbReference type="ARBA" id="ARBA00007422"/>
    </source>
</evidence>
<dbReference type="GO" id="GO:0046166">
    <property type="term" value="P:glyceraldehyde-3-phosphate biosynthetic process"/>
    <property type="evidence" value="ECO:0007669"/>
    <property type="project" value="TreeGrafter"/>
</dbReference>
<dbReference type="GO" id="GO:0006094">
    <property type="term" value="P:gluconeogenesis"/>
    <property type="evidence" value="ECO:0007669"/>
    <property type="project" value="UniProtKB-UniPathway"/>
</dbReference>
<protein>
    <recommendedName>
        <fullName evidence="4">Triosephosphate isomerase</fullName>
        <ecNumber evidence="4">5.3.1.1</ecNumber>
    </recommendedName>
</protein>
<proteinExistence type="inferred from homology"/>
<gene>
    <name evidence="5" type="ORF">AB675_6381</name>
</gene>
<dbReference type="PROSITE" id="PS51440">
    <property type="entry name" value="TIM_2"/>
    <property type="match status" value="1"/>
</dbReference>
<dbReference type="OrthoDB" id="6715177at2759"/>
<dbReference type="CDD" id="cd00311">
    <property type="entry name" value="TIM"/>
    <property type="match status" value="1"/>
</dbReference>
<dbReference type="InterPro" id="IPR035990">
    <property type="entry name" value="TIM_sf"/>
</dbReference>
<evidence type="ECO:0000313" key="6">
    <source>
        <dbReference type="Proteomes" id="UP000038010"/>
    </source>
</evidence>
<comment type="pathway">
    <text evidence="4">Carbohydrate degradation; glycolysis; D-glyceraldehyde 3-phosphate from glycerone phosphate: step 1/1.</text>
</comment>
<dbReference type="Gene3D" id="3.20.20.70">
    <property type="entry name" value="Aldolase class I"/>
    <property type="match status" value="1"/>
</dbReference>
<dbReference type="PANTHER" id="PTHR21139">
    <property type="entry name" value="TRIOSEPHOSPHATE ISOMERASE"/>
    <property type="match status" value="1"/>
</dbReference>
<evidence type="ECO:0000313" key="5">
    <source>
        <dbReference type="EMBL" id="KPI44049.1"/>
    </source>
</evidence>
<dbReference type="Pfam" id="PF00121">
    <property type="entry name" value="TIM"/>
    <property type="match status" value="1"/>
</dbReference>
<dbReference type="GO" id="GO:0006096">
    <property type="term" value="P:glycolytic process"/>
    <property type="evidence" value="ECO:0007669"/>
    <property type="project" value="UniProtKB-UniPathway"/>
</dbReference>
<dbReference type="VEuPathDB" id="FungiDB:AB675_6381"/>
<keyword evidence="6" id="KW-1185">Reference proteome</keyword>
<dbReference type="GeneID" id="28738548"/>
<sequence length="276" mass="29380">MSSQTKSTDQPSSSPTAPYPVLPKTLILTSTKSYFSPERTLAYLKALLDPSNNISALPSEILFGLIPDHLTIYPCTTILSDPRRLRLPLRLALGFTSPTALASLGVRIVELGHAERRRIAHETDESTAAKAAAACELDAPNLSGPMSQSVGVAMRQLTPQITSLLDAVPDDAPVIFAYEPVWAIGAAKPAGVGYVGPVVQAIRSVVKSQETRGRTGLTRVVYGGSAGPGLWSGEATEDGVGLGEFVDGMFLGRFAHEIEGVRKVVKEVRDSVTSRR</sequence>
<reference evidence="5 6" key="1">
    <citation type="submission" date="2015-06" db="EMBL/GenBank/DDBJ databases">
        <title>Draft genome of the ant-associated black yeast Phialophora attae CBS 131958.</title>
        <authorList>
            <person name="Moreno L.F."/>
            <person name="Stielow B.J."/>
            <person name="de Hoog S."/>
            <person name="Vicente V.A."/>
            <person name="Weiss V.A."/>
            <person name="de Vries M."/>
            <person name="Cruz L.M."/>
            <person name="Souza E.M."/>
        </authorList>
    </citation>
    <scope>NUCLEOTIDE SEQUENCE [LARGE SCALE GENOMIC DNA]</scope>
    <source>
        <strain evidence="5 6">CBS 131958</strain>
    </source>
</reference>
<dbReference type="EMBL" id="LFJN01000004">
    <property type="protein sequence ID" value="KPI44049.1"/>
    <property type="molecule type" value="Genomic_DNA"/>
</dbReference>
<organism evidence="5 6">
    <name type="scientific">Cyphellophora attinorum</name>
    <dbReference type="NCBI Taxonomy" id="1664694"/>
    <lineage>
        <taxon>Eukaryota</taxon>
        <taxon>Fungi</taxon>
        <taxon>Dikarya</taxon>
        <taxon>Ascomycota</taxon>
        <taxon>Pezizomycotina</taxon>
        <taxon>Eurotiomycetes</taxon>
        <taxon>Chaetothyriomycetidae</taxon>
        <taxon>Chaetothyriales</taxon>
        <taxon>Cyphellophoraceae</taxon>
        <taxon>Cyphellophora</taxon>
    </lineage>
</organism>
<keyword evidence="4" id="KW-0312">Gluconeogenesis</keyword>
<dbReference type="InterPro" id="IPR013785">
    <property type="entry name" value="Aldolase_TIM"/>
</dbReference>
<evidence type="ECO:0000256" key="2">
    <source>
        <dbReference type="ARBA" id="ARBA00011738"/>
    </source>
</evidence>
<dbReference type="STRING" id="1664694.A0A0N0NQT3"/>
<evidence type="ECO:0000256" key="3">
    <source>
        <dbReference type="ARBA" id="ARBA00023235"/>
    </source>
</evidence>
<keyword evidence="3 4" id="KW-0413">Isomerase</keyword>
<name>A0A0N0NQT3_9EURO</name>
<dbReference type="RefSeq" id="XP_018004012.1">
    <property type="nucleotide sequence ID" value="XM_018146668.1"/>
</dbReference>
<keyword evidence="4" id="KW-0324">Glycolysis</keyword>
<dbReference type="GO" id="GO:0005829">
    <property type="term" value="C:cytosol"/>
    <property type="evidence" value="ECO:0007669"/>
    <property type="project" value="TreeGrafter"/>
</dbReference>
<comment type="subunit">
    <text evidence="2">Homodimer.</text>
</comment>
<dbReference type="InterPro" id="IPR000652">
    <property type="entry name" value="Triosephosphate_isomerase"/>
</dbReference>
<dbReference type="UniPathway" id="UPA00109">
    <property type="reaction ID" value="UER00189"/>
</dbReference>
<comment type="catalytic activity">
    <reaction evidence="4">
        <text>D-glyceraldehyde 3-phosphate = dihydroxyacetone phosphate</text>
        <dbReference type="Rhea" id="RHEA:18585"/>
        <dbReference type="ChEBI" id="CHEBI:57642"/>
        <dbReference type="ChEBI" id="CHEBI:59776"/>
        <dbReference type="EC" id="5.3.1.1"/>
    </reaction>
</comment>
<dbReference type="UniPathway" id="UPA00138"/>
<dbReference type="PANTHER" id="PTHR21139:SF2">
    <property type="entry name" value="TRIOSEPHOSPHATE ISOMERASE"/>
    <property type="match status" value="1"/>
</dbReference>
<comment type="pathway">
    <text evidence="4">Carbohydrate biosynthesis; gluconeogenesis.</text>
</comment>